<gene>
    <name evidence="1" type="ORF">Amon02_000345400</name>
</gene>
<dbReference type="EMBL" id="BSXS01002201">
    <property type="protein sequence ID" value="GME78449.1"/>
    <property type="molecule type" value="Genomic_DNA"/>
</dbReference>
<name>A0ACB5T0C4_AMBMO</name>
<evidence type="ECO:0000313" key="2">
    <source>
        <dbReference type="Proteomes" id="UP001165064"/>
    </source>
</evidence>
<dbReference type="Proteomes" id="UP001165064">
    <property type="component" value="Unassembled WGS sequence"/>
</dbReference>
<protein>
    <submittedName>
        <fullName evidence="1">Unnamed protein product</fullName>
    </submittedName>
</protein>
<proteinExistence type="predicted"/>
<sequence length="505" mass="56190">MKGVPYQFSLSSSPSRLYHTVGPCNSLKQPYTTTQWLTIAFTRDLMLKPIDNSSTSTSTTTNNNNNTGSLINQIEQQLQLPITIDYSHQHPVLVRGICSDCSILSCGCLISENLANQLLIPNPSFNCPICGSTDTTILAPCDNLRQISNIILKVKAEQEVPTTIKGISTLSSISRKNVPNMSLLTAFHEAFKEASGSVVSNSPISQSHSHNSQNQNHSMSSTPRPIPQHNNSFNSYGTDGAMVMSSFKNTDEIPEPSQFSMPSSSPTAISFESQQNSVPRPQPRRKSSSYASSNLTRLLSGSPSFEKSSSLLNKKSSIQQPPRESNKELLYAKNFPFYRKLYAYNIRHSGFFLSQKVFIHTSLSENLTKLALLSEKKWEVYQIDQDTPDKAPQLLCCGRNNGDHGSSFEHLYKMKKSTIIKYSSFAENPKEAMDMLSDWEHIVCRVTENLLVIAGTRGFLRVLDLNANGRVLYTYQSKFPIRCIDVSPNEQFISLGVTGKDKGIR</sequence>
<reference evidence="1" key="1">
    <citation type="submission" date="2023-04" db="EMBL/GenBank/DDBJ databases">
        <title>Ambrosiozyma monospora NBRC 10751.</title>
        <authorList>
            <person name="Ichikawa N."/>
            <person name="Sato H."/>
            <person name="Tonouchi N."/>
        </authorList>
    </citation>
    <scope>NUCLEOTIDE SEQUENCE</scope>
    <source>
        <strain evidence="1">NBRC 10751</strain>
    </source>
</reference>
<accession>A0ACB5T0C4</accession>
<evidence type="ECO:0000313" key="1">
    <source>
        <dbReference type="EMBL" id="GME78449.1"/>
    </source>
</evidence>
<comment type="caution">
    <text evidence="1">The sequence shown here is derived from an EMBL/GenBank/DDBJ whole genome shotgun (WGS) entry which is preliminary data.</text>
</comment>
<keyword evidence="2" id="KW-1185">Reference proteome</keyword>
<organism evidence="1 2">
    <name type="scientific">Ambrosiozyma monospora</name>
    <name type="common">Yeast</name>
    <name type="synonym">Endomycopsis monosporus</name>
    <dbReference type="NCBI Taxonomy" id="43982"/>
    <lineage>
        <taxon>Eukaryota</taxon>
        <taxon>Fungi</taxon>
        <taxon>Dikarya</taxon>
        <taxon>Ascomycota</taxon>
        <taxon>Saccharomycotina</taxon>
        <taxon>Pichiomycetes</taxon>
        <taxon>Pichiales</taxon>
        <taxon>Pichiaceae</taxon>
        <taxon>Ambrosiozyma</taxon>
    </lineage>
</organism>